<dbReference type="SUPFAM" id="SSF103506">
    <property type="entry name" value="Mitochondrial carrier"/>
    <property type="match status" value="1"/>
</dbReference>
<keyword evidence="5" id="KW-0677">Repeat</keyword>
<accession>A0A0R3TMI8</accession>
<dbReference type="EMBL" id="UZAE01012312">
    <property type="protein sequence ID" value="VDO04508.1"/>
    <property type="molecule type" value="Genomic_DNA"/>
</dbReference>
<evidence type="ECO:0000256" key="5">
    <source>
        <dbReference type="ARBA" id="ARBA00022737"/>
    </source>
</evidence>
<reference evidence="12" key="1">
    <citation type="submission" date="2017-02" db="UniProtKB">
        <authorList>
            <consortium name="WormBaseParasite"/>
        </authorList>
    </citation>
    <scope>IDENTIFICATION</scope>
</reference>
<evidence type="ECO:0000256" key="4">
    <source>
        <dbReference type="ARBA" id="ARBA00022692"/>
    </source>
</evidence>
<evidence type="ECO:0000256" key="6">
    <source>
        <dbReference type="ARBA" id="ARBA00022989"/>
    </source>
</evidence>
<dbReference type="Pfam" id="PF00153">
    <property type="entry name" value="Mito_carr"/>
    <property type="match status" value="3"/>
</dbReference>
<evidence type="ECO:0000256" key="2">
    <source>
        <dbReference type="ARBA" id="ARBA00006375"/>
    </source>
</evidence>
<reference evidence="10 11" key="2">
    <citation type="submission" date="2018-11" db="EMBL/GenBank/DDBJ databases">
        <authorList>
            <consortium name="Pathogen Informatics"/>
        </authorList>
    </citation>
    <scope>NUCLEOTIDE SEQUENCE [LARGE SCALE GENOMIC DNA]</scope>
</reference>
<dbReference type="PANTHER" id="PTHR45683">
    <property type="entry name" value="MITOCHONDRIAL NICOTINAMIDE ADENINE DINUCLEOTIDE TRANSPORTER 1-RELATED-RELATED"/>
    <property type="match status" value="1"/>
</dbReference>
<evidence type="ECO:0000256" key="9">
    <source>
        <dbReference type="RuleBase" id="RU000488"/>
    </source>
</evidence>
<keyword evidence="11" id="KW-1185">Reference proteome</keyword>
<evidence type="ECO:0000313" key="10">
    <source>
        <dbReference type="EMBL" id="VDO04508.1"/>
    </source>
</evidence>
<dbReference type="OrthoDB" id="428293at2759"/>
<feature type="repeat" description="Solcar" evidence="8">
    <location>
        <begin position="25"/>
        <end position="117"/>
    </location>
</feature>
<dbReference type="PROSITE" id="PS50920">
    <property type="entry name" value="SOLCAR"/>
    <property type="match status" value="3"/>
</dbReference>
<evidence type="ECO:0000256" key="1">
    <source>
        <dbReference type="ARBA" id="ARBA00004141"/>
    </source>
</evidence>
<feature type="repeat" description="Solcar" evidence="8">
    <location>
        <begin position="128"/>
        <end position="222"/>
    </location>
</feature>
<sequence>MRVPDHEIPNLDEESNKRLQQYLSHLKWEQLAAGIASGSVTTAILHPLELAKIRLQVNEGNRVVKTRPTSSRLFGTLREVYCAKGVIGLYQGSAVNIVGNAVGWGLYFMLYGALKNYAQNGDPCKQLGSAEYLGLATISSTAVLWMTNPIWIAKTRICLQYETIACNASASMSPNRLTTWRCLCDIWRSEGIRGFYRGLIPGMFGITSGALQFLLYEQFRNQYNGYYQRPIDTHLKAPEYLLMGTISKGLSTTVTYPFQVIRTRLQEQHRSYSSLSCLLKSIWNFVLLFRFEGVRGYYKGLWPNLLRTAPSCGIMFVVYENSLCYLTSH</sequence>
<dbReference type="AlphaFoldDB" id="A0A0R3TMI8"/>
<dbReference type="InterPro" id="IPR023395">
    <property type="entry name" value="MCP_dom_sf"/>
</dbReference>
<protein>
    <submittedName>
        <fullName evidence="12">Mitochondrial folate transporter/carrier</fullName>
    </submittedName>
</protein>
<name>A0A0R3TMI8_RODNA</name>
<dbReference type="InterPro" id="IPR002067">
    <property type="entry name" value="MCP"/>
</dbReference>
<dbReference type="GO" id="GO:0015215">
    <property type="term" value="F:nucleotide transmembrane transporter activity"/>
    <property type="evidence" value="ECO:0007669"/>
    <property type="project" value="UniProtKB-ARBA"/>
</dbReference>
<dbReference type="GO" id="GO:0016020">
    <property type="term" value="C:membrane"/>
    <property type="evidence" value="ECO:0007669"/>
    <property type="project" value="UniProtKB-SubCell"/>
</dbReference>
<gene>
    <name evidence="10" type="ORF">HNAJ_LOCUS8527</name>
</gene>
<dbReference type="InterPro" id="IPR044712">
    <property type="entry name" value="SLC25A32-like"/>
</dbReference>
<feature type="repeat" description="Solcar" evidence="8">
    <location>
        <begin position="235"/>
        <end position="325"/>
    </location>
</feature>
<keyword evidence="4 8" id="KW-0812">Transmembrane</keyword>
<organism evidence="12">
    <name type="scientific">Rodentolepis nana</name>
    <name type="common">Dwarf tapeworm</name>
    <name type="synonym">Hymenolepis nana</name>
    <dbReference type="NCBI Taxonomy" id="102285"/>
    <lineage>
        <taxon>Eukaryota</taxon>
        <taxon>Metazoa</taxon>
        <taxon>Spiralia</taxon>
        <taxon>Lophotrochozoa</taxon>
        <taxon>Platyhelminthes</taxon>
        <taxon>Cestoda</taxon>
        <taxon>Eucestoda</taxon>
        <taxon>Cyclophyllidea</taxon>
        <taxon>Hymenolepididae</taxon>
        <taxon>Rodentolepis</taxon>
    </lineage>
</organism>
<comment type="similarity">
    <text evidence="2 9">Belongs to the mitochondrial carrier (TC 2.A.29) family.</text>
</comment>
<keyword evidence="7 8" id="KW-0472">Membrane</keyword>
<keyword evidence="6" id="KW-1133">Transmembrane helix</keyword>
<evidence type="ECO:0000256" key="8">
    <source>
        <dbReference type="PROSITE-ProRule" id="PRU00282"/>
    </source>
</evidence>
<evidence type="ECO:0000256" key="3">
    <source>
        <dbReference type="ARBA" id="ARBA00022448"/>
    </source>
</evidence>
<dbReference type="PRINTS" id="PR00926">
    <property type="entry name" value="MITOCARRIER"/>
</dbReference>
<dbReference type="Gene3D" id="1.50.40.10">
    <property type="entry name" value="Mitochondrial carrier domain"/>
    <property type="match status" value="1"/>
</dbReference>
<proteinExistence type="inferred from homology"/>
<dbReference type="InterPro" id="IPR018108">
    <property type="entry name" value="MCP_transmembrane"/>
</dbReference>
<dbReference type="Proteomes" id="UP000278807">
    <property type="component" value="Unassembled WGS sequence"/>
</dbReference>
<keyword evidence="3 9" id="KW-0813">Transport</keyword>
<dbReference type="STRING" id="102285.A0A0R3TMI8"/>
<evidence type="ECO:0000256" key="7">
    <source>
        <dbReference type="ARBA" id="ARBA00023136"/>
    </source>
</evidence>
<evidence type="ECO:0000313" key="11">
    <source>
        <dbReference type="Proteomes" id="UP000278807"/>
    </source>
</evidence>
<dbReference type="WBParaSite" id="HNAJ_0000853301-mRNA-1">
    <property type="protein sequence ID" value="HNAJ_0000853301-mRNA-1"/>
    <property type="gene ID" value="HNAJ_0000853301"/>
</dbReference>
<evidence type="ECO:0000313" key="12">
    <source>
        <dbReference type="WBParaSite" id="HNAJ_0000853301-mRNA-1"/>
    </source>
</evidence>
<comment type="subcellular location">
    <subcellularLocation>
        <location evidence="1">Membrane</location>
        <topology evidence="1">Multi-pass membrane protein</topology>
    </subcellularLocation>
</comment>